<feature type="transmembrane region" description="Helical" evidence="1">
    <location>
        <begin position="125"/>
        <end position="144"/>
    </location>
</feature>
<organism evidence="2 3">
    <name type="scientific">Desulfuribacillus stibiiarsenatis</name>
    <dbReference type="NCBI Taxonomy" id="1390249"/>
    <lineage>
        <taxon>Bacteria</taxon>
        <taxon>Bacillati</taxon>
        <taxon>Bacillota</taxon>
        <taxon>Desulfuribacillia</taxon>
        <taxon>Desulfuribacillales</taxon>
        <taxon>Desulfuribacillaceae</taxon>
        <taxon>Desulfuribacillus</taxon>
    </lineage>
</organism>
<comment type="caution">
    <text evidence="2">The sequence shown here is derived from an EMBL/GenBank/DDBJ whole genome shotgun (WGS) entry which is preliminary data.</text>
</comment>
<dbReference type="EMBL" id="MJAT01000001">
    <property type="protein sequence ID" value="OEH86923.1"/>
    <property type="molecule type" value="Genomic_DNA"/>
</dbReference>
<proteinExistence type="predicted"/>
<dbReference type="STRING" id="1390249.BHU72_01285"/>
<feature type="transmembrane region" description="Helical" evidence="1">
    <location>
        <begin position="67"/>
        <end position="86"/>
    </location>
</feature>
<feature type="transmembrane region" description="Helical" evidence="1">
    <location>
        <begin position="6"/>
        <end position="23"/>
    </location>
</feature>
<protein>
    <submittedName>
        <fullName evidence="2">Uncharacterized protein</fullName>
    </submittedName>
</protein>
<dbReference type="AlphaFoldDB" id="A0A1E5LAA4"/>
<keyword evidence="1" id="KW-0812">Transmembrane</keyword>
<evidence type="ECO:0000313" key="3">
    <source>
        <dbReference type="Proteomes" id="UP000095255"/>
    </source>
</evidence>
<dbReference type="RefSeq" id="WP_069700801.1">
    <property type="nucleotide sequence ID" value="NZ_MJAT01000001.1"/>
</dbReference>
<feature type="transmembrane region" description="Helical" evidence="1">
    <location>
        <begin position="93"/>
        <end position="113"/>
    </location>
</feature>
<keyword evidence="3" id="KW-1185">Reference proteome</keyword>
<dbReference type="OrthoDB" id="9835857at2"/>
<reference evidence="2 3" key="1">
    <citation type="submission" date="2016-09" db="EMBL/GenBank/DDBJ databases">
        <title>Desulfuribacillus arsenicus sp. nov., an obligately anaerobic, dissimilatory arsenic- and antimonate-reducing bacterium isolated from anoxic sediments.</title>
        <authorList>
            <person name="Abin C.A."/>
            <person name="Hollibaugh J.T."/>
        </authorList>
    </citation>
    <scope>NUCLEOTIDE SEQUENCE [LARGE SCALE GENOMIC DNA]</scope>
    <source>
        <strain evidence="2 3">MLFW-2</strain>
    </source>
</reference>
<dbReference type="Proteomes" id="UP000095255">
    <property type="component" value="Unassembled WGS sequence"/>
</dbReference>
<keyword evidence="1" id="KW-1133">Transmembrane helix</keyword>
<name>A0A1E5LAA4_9FIRM</name>
<feature type="transmembrane region" description="Helical" evidence="1">
    <location>
        <begin position="30"/>
        <end position="47"/>
    </location>
</feature>
<gene>
    <name evidence="2" type="ORF">BHU72_01285</name>
</gene>
<sequence length="155" mass="18107">MASLWWLIFAVVVWGITIALVKWENFKRHWIAGIIGMIAVIIIDSPLSKGGIYLFHQPMIQVFNLPLFYIIGLYAGGVFIVHFYPWGNPIKGLLFLILADFIFLSFEVFMDYIGLFEHVHWKFLYSFFINITGFLLTLYFYIIVQHLLGNKSYSI</sequence>
<evidence type="ECO:0000313" key="2">
    <source>
        <dbReference type="EMBL" id="OEH86923.1"/>
    </source>
</evidence>
<keyword evidence="1" id="KW-0472">Membrane</keyword>
<evidence type="ECO:0000256" key="1">
    <source>
        <dbReference type="SAM" id="Phobius"/>
    </source>
</evidence>
<accession>A0A1E5LAA4</accession>